<keyword evidence="2 5" id="KW-0812">Transmembrane</keyword>
<reference evidence="7" key="1">
    <citation type="submission" date="2009-11" db="EMBL/GenBank/DDBJ databases">
        <title>The complete chromosome 1 of Sphaerobacter thermophilus DSM 20745.</title>
        <authorList>
            <person name="Lucas S."/>
            <person name="Copeland A."/>
            <person name="Lapidus A."/>
            <person name="Glavina del Rio T."/>
            <person name="Dalin E."/>
            <person name="Tice H."/>
            <person name="Bruce D."/>
            <person name="Goodwin L."/>
            <person name="Pitluck S."/>
            <person name="Kyrpides N."/>
            <person name="Mavromatis K."/>
            <person name="Ivanova N."/>
            <person name="Mikhailova N."/>
            <person name="LaButti K.M."/>
            <person name="Clum A."/>
            <person name="Sun H.I."/>
            <person name="Brettin T."/>
            <person name="Detter J.C."/>
            <person name="Han C."/>
            <person name="Larimer F."/>
            <person name="Land M."/>
            <person name="Hauser L."/>
            <person name="Markowitz V."/>
            <person name="Cheng J.F."/>
            <person name="Hugenholtz P."/>
            <person name="Woyke T."/>
            <person name="Wu D."/>
            <person name="Steenblock K."/>
            <person name="Schneider S."/>
            <person name="Pukall R."/>
            <person name="Goeker M."/>
            <person name="Klenk H.P."/>
            <person name="Eisen J.A."/>
        </authorList>
    </citation>
    <scope>NUCLEOTIDE SEQUENCE [LARGE SCALE GENOMIC DNA]</scope>
    <source>
        <strain evidence="7">ATCC 49802 / DSM 20745 / S 6022</strain>
    </source>
</reference>
<keyword evidence="7" id="KW-1185">Reference proteome</keyword>
<dbReference type="AlphaFoldDB" id="D1C6K7"/>
<reference evidence="6 7" key="2">
    <citation type="journal article" date="2010" name="Stand. Genomic Sci.">
        <title>Complete genome sequence of Desulfohalobium retbaense type strain (HR(100)).</title>
        <authorList>
            <person name="Spring S."/>
            <person name="Nolan M."/>
            <person name="Lapidus A."/>
            <person name="Glavina Del Rio T."/>
            <person name="Copeland A."/>
            <person name="Tice H."/>
            <person name="Cheng J.F."/>
            <person name="Lucas S."/>
            <person name="Land M."/>
            <person name="Chen F."/>
            <person name="Bruce D."/>
            <person name="Goodwin L."/>
            <person name="Pitluck S."/>
            <person name="Ivanova N."/>
            <person name="Mavromatis K."/>
            <person name="Mikhailova N."/>
            <person name="Pati A."/>
            <person name="Chen A."/>
            <person name="Palaniappan K."/>
            <person name="Hauser L."/>
            <person name="Chang Y.J."/>
            <person name="Jeffries C.D."/>
            <person name="Munk C."/>
            <person name="Kiss H."/>
            <person name="Chain P."/>
            <person name="Han C."/>
            <person name="Brettin T."/>
            <person name="Detter J.C."/>
            <person name="Schuler E."/>
            <person name="Goker M."/>
            <person name="Rohde M."/>
            <person name="Bristow J."/>
            <person name="Eisen J.A."/>
            <person name="Markowitz V."/>
            <person name="Hugenholtz P."/>
            <person name="Kyrpides N.C."/>
            <person name="Klenk H.P."/>
        </authorList>
    </citation>
    <scope>NUCLEOTIDE SEQUENCE [LARGE SCALE GENOMIC DNA]</scope>
    <source>
        <strain evidence="7">ATCC 49802 / DSM 20745 / S 6022</strain>
    </source>
</reference>
<protein>
    <recommendedName>
        <fullName evidence="8">Isoprenylcysteine carboxyl methyltransferase</fullName>
    </recommendedName>
</protein>
<dbReference type="KEGG" id="sti:Sthe_2208"/>
<evidence type="ECO:0008006" key="8">
    <source>
        <dbReference type="Google" id="ProtNLM"/>
    </source>
</evidence>
<dbReference type="EMBL" id="CP001823">
    <property type="protein sequence ID" value="ACZ39632.1"/>
    <property type="molecule type" value="Genomic_DNA"/>
</dbReference>
<dbReference type="Gene3D" id="1.20.120.1630">
    <property type="match status" value="1"/>
</dbReference>
<feature type="transmembrane region" description="Helical" evidence="5">
    <location>
        <begin position="98"/>
        <end position="129"/>
    </location>
</feature>
<gene>
    <name evidence="6" type="ordered locus">Sthe_2208</name>
</gene>
<name>D1C6K7_SPHTD</name>
<evidence type="ECO:0000256" key="1">
    <source>
        <dbReference type="ARBA" id="ARBA00004127"/>
    </source>
</evidence>
<feature type="transmembrane region" description="Helical" evidence="5">
    <location>
        <begin position="12"/>
        <end position="30"/>
    </location>
</feature>
<accession>D1C6K7</accession>
<proteinExistence type="predicted"/>
<dbReference type="OrthoDB" id="9782395at2"/>
<dbReference type="STRING" id="479434.Sthe_2208"/>
<keyword evidence="4 5" id="KW-0472">Membrane</keyword>
<dbReference type="HOGENOM" id="CLU_065200_4_2_0"/>
<dbReference type="Pfam" id="PF04191">
    <property type="entry name" value="PEMT"/>
    <property type="match status" value="1"/>
</dbReference>
<dbReference type="RefSeq" id="WP_012872678.1">
    <property type="nucleotide sequence ID" value="NC_013523.1"/>
</dbReference>
<dbReference type="InterPro" id="IPR007318">
    <property type="entry name" value="Phopholipid_MeTrfase"/>
</dbReference>
<comment type="subcellular location">
    <subcellularLocation>
        <location evidence="1">Endomembrane system</location>
        <topology evidence="1">Multi-pass membrane protein</topology>
    </subcellularLocation>
</comment>
<evidence type="ECO:0000256" key="5">
    <source>
        <dbReference type="SAM" id="Phobius"/>
    </source>
</evidence>
<dbReference type="GO" id="GO:0012505">
    <property type="term" value="C:endomembrane system"/>
    <property type="evidence" value="ECO:0007669"/>
    <property type="project" value="UniProtKB-SubCell"/>
</dbReference>
<sequence length="160" mass="17479">MDDYTAHEVAGVIAPPPLIYAAGLILGLLLGRMRPAALLPPRARGPRRAAGTALIAAGSGLGGWAVWTMARAGTGPNPRHPATALVVDGPFRYSRNPIYLSLTAVYLGITLLRNTLWPLLLLPAVLAVIRRGVIEREERYLLSRFGESYRAYQARVRRWV</sequence>
<feature type="transmembrane region" description="Helical" evidence="5">
    <location>
        <begin position="51"/>
        <end position="70"/>
    </location>
</feature>
<dbReference type="eggNOG" id="COG2020">
    <property type="taxonomic scope" value="Bacteria"/>
</dbReference>
<evidence type="ECO:0000256" key="3">
    <source>
        <dbReference type="ARBA" id="ARBA00022989"/>
    </source>
</evidence>
<dbReference type="Proteomes" id="UP000002027">
    <property type="component" value="Chromosome 1"/>
</dbReference>
<evidence type="ECO:0000313" key="7">
    <source>
        <dbReference type="Proteomes" id="UP000002027"/>
    </source>
</evidence>
<dbReference type="InParanoid" id="D1C6K7"/>
<dbReference type="GO" id="GO:0016740">
    <property type="term" value="F:transferase activity"/>
    <property type="evidence" value="ECO:0007669"/>
    <property type="project" value="UniProtKB-ARBA"/>
</dbReference>
<dbReference type="PANTHER" id="PTHR12714:SF24">
    <property type="entry name" value="SLR1182 PROTEIN"/>
    <property type="match status" value="1"/>
</dbReference>
<evidence type="ECO:0000313" key="6">
    <source>
        <dbReference type="EMBL" id="ACZ39632.1"/>
    </source>
</evidence>
<keyword evidence="3 5" id="KW-1133">Transmembrane helix</keyword>
<evidence type="ECO:0000256" key="2">
    <source>
        <dbReference type="ARBA" id="ARBA00022692"/>
    </source>
</evidence>
<organism evidence="6 7">
    <name type="scientific">Sphaerobacter thermophilus (strain ATCC 49802 / DSM 20745 / KCCM 41009 / NCIMB 13125 / S 6022)</name>
    <dbReference type="NCBI Taxonomy" id="479434"/>
    <lineage>
        <taxon>Bacteria</taxon>
        <taxon>Pseudomonadati</taxon>
        <taxon>Thermomicrobiota</taxon>
        <taxon>Thermomicrobia</taxon>
        <taxon>Sphaerobacterales</taxon>
        <taxon>Sphaerobacterineae</taxon>
        <taxon>Sphaerobacteraceae</taxon>
        <taxon>Sphaerobacter</taxon>
    </lineage>
</organism>
<evidence type="ECO:0000256" key="4">
    <source>
        <dbReference type="ARBA" id="ARBA00023136"/>
    </source>
</evidence>
<dbReference type="PANTHER" id="PTHR12714">
    <property type="entry name" value="PROTEIN-S ISOPRENYLCYSTEINE O-METHYLTRANSFERASE"/>
    <property type="match status" value="1"/>
</dbReference>